<dbReference type="OrthoDB" id="128236at2759"/>
<feature type="compositionally biased region" description="Low complexity" evidence="7">
    <location>
        <begin position="115"/>
        <end position="126"/>
    </location>
</feature>
<comment type="similarity">
    <text evidence="2 6">Belongs to the elicitin family.</text>
</comment>
<evidence type="ECO:0000256" key="6">
    <source>
        <dbReference type="RuleBase" id="RU368111"/>
    </source>
</evidence>
<dbReference type="SUPFAM" id="SSF48647">
    <property type="entry name" value="Fungal elicitin"/>
    <property type="match status" value="1"/>
</dbReference>
<keyword evidence="8" id="KW-0732">Signal</keyword>
<evidence type="ECO:0000313" key="10">
    <source>
        <dbReference type="Proteomes" id="UP000052943"/>
    </source>
</evidence>
<evidence type="ECO:0000256" key="4">
    <source>
        <dbReference type="ARBA" id="ARBA00022978"/>
    </source>
</evidence>
<organism evidence="9 10">
    <name type="scientific">Phytophthora nicotianae</name>
    <name type="common">Potato buckeye rot agent</name>
    <name type="synonym">Phytophthora parasitica</name>
    <dbReference type="NCBI Taxonomy" id="4792"/>
    <lineage>
        <taxon>Eukaryota</taxon>
        <taxon>Sar</taxon>
        <taxon>Stramenopiles</taxon>
        <taxon>Oomycota</taxon>
        <taxon>Peronosporomycetes</taxon>
        <taxon>Peronosporales</taxon>
        <taxon>Peronosporaceae</taxon>
        <taxon>Phytophthora</taxon>
    </lineage>
</organism>
<feature type="chain" id="PRO_5006939825" description="Elicitin" evidence="8">
    <location>
        <begin position="21"/>
        <end position="176"/>
    </location>
</feature>
<feature type="signal peptide" evidence="8">
    <location>
        <begin position="1"/>
        <end position="20"/>
    </location>
</feature>
<proteinExistence type="inferred from homology"/>
<dbReference type="GO" id="GO:0005576">
    <property type="term" value="C:extracellular region"/>
    <property type="evidence" value="ECO:0007669"/>
    <property type="project" value="UniProtKB-SubCell"/>
</dbReference>
<name>A0A0W8BVS7_PHYNI</name>
<feature type="compositionally biased region" description="Low complexity" evidence="7">
    <location>
        <begin position="133"/>
        <end position="154"/>
    </location>
</feature>
<comment type="function">
    <text evidence="6">Induces local and distal defense responses (incompatible hypersensitive reaction) in plants from the solanaceae and cruciferae families. Elicits leaf necrosis and causes the accumulation of pathogenesis-related proteins. Might interact with the lipidic molecules of the plasma membrane.</text>
</comment>
<dbReference type="InterPro" id="IPR002200">
    <property type="entry name" value="Elicitin"/>
</dbReference>
<dbReference type="Proteomes" id="UP000052943">
    <property type="component" value="Unassembled WGS sequence"/>
</dbReference>
<reference evidence="9 10" key="1">
    <citation type="submission" date="2015-11" db="EMBL/GenBank/DDBJ databases">
        <title>Genomes and virulence difference between two physiological races of Phytophthora nicotianae.</title>
        <authorList>
            <person name="Liu H."/>
            <person name="Ma X."/>
            <person name="Yu H."/>
            <person name="Fang D."/>
            <person name="Li Y."/>
            <person name="Wang X."/>
            <person name="Wang W."/>
            <person name="Dong Y."/>
            <person name="Xiao B."/>
        </authorList>
    </citation>
    <scope>NUCLEOTIDE SEQUENCE [LARGE SCALE GENOMIC DNA]</scope>
    <source>
        <strain evidence="10">race 0</strain>
    </source>
</reference>
<accession>A0A0W8BVS7</accession>
<dbReference type="EMBL" id="LNFO01005953">
    <property type="protein sequence ID" value="KUF75857.1"/>
    <property type="molecule type" value="Genomic_DNA"/>
</dbReference>
<dbReference type="InterPro" id="IPR036470">
    <property type="entry name" value="Elicitin_sf"/>
</dbReference>
<dbReference type="AlphaFoldDB" id="A0A0W8BVS7"/>
<gene>
    <name evidence="9" type="ORF">AM587_10005365</name>
</gene>
<evidence type="ECO:0000256" key="7">
    <source>
        <dbReference type="SAM" id="MobiDB-lite"/>
    </source>
</evidence>
<keyword evidence="4 6" id="KW-0928">Hypersensitive response elicitation</keyword>
<keyword evidence="3 6" id="KW-0964">Secreted</keyword>
<dbReference type="GO" id="GO:0052040">
    <property type="term" value="P:symbiont-mediated perturbation of host programmed cell death"/>
    <property type="evidence" value="ECO:0007669"/>
    <property type="project" value="UniProtKB-UniRule"/>
</dbReference>
<keyword evidence="5 6" id="KW-1015">Disulfide bond</keyword>
<dbReference type="SMART" id="SM01187">
    <property type="entry name" value="Elicitin"/>
    <property type="match status" value="1"/>
</dbReference>
<evidence type="ECO:0000256" key="8">
    <source>
        <dbReference type="SAM" id="SignalP"/>
    </source>
</evidence>
<sequence>MLSLTSSILISLALAGVVSAEDCSTESLMKLASSTNLAGCTADSGVSVSTISTLTMDQIMAVCSSSSCMGLMDDIAEANLGDCTIPGSTVSVQSDILDQVGSMCSGSGSIGSMAVGSSSSSSSNGGTNVGDESGTSSSSTDKATGGSSSTSGASHTAATLTAGLASAVLAVVMVLM</sequence>
<dbReference type="STRING" id="4790.A0A0W8BVS7"/>
<feature type="region of interest" description="Disordered" evidence="7">
    <location>
        <begin position="115"/>
        <end position="154"/>
    </location>
</feature>
<dbReference type="Pfam" id="PF00964">
    <property type="entry name" value="Elicitin"/>
    <property type="match status" value="1"/>
</dbReference>
<protein>
    <recommendedName>
        <fullName evidence="6">Elicitin</fullName>
    </recommendedName>
</protein>
<evidence type="ECO:0000256" key="1">
    <source>
        <dbReference type="ARBA" id="ARBA00004613"/>
    </source>
</evidence>
<dbReference type="Gene3D" id="1.10.239.10">
    <property type="entry name" value="Elicitin domain"/>
    <property type="match status" value="1"/>
</dbReference>
<evidence type="ECO:0000256" key="5">
    <source>
        <dbReference type="ARBA" id="ARBA00023157"/>
    </source>
</evidence>
<evidence type="ECO:0000256" key="2">
    <source>
        <dbReference type="ARBA" id="ARBA00009544"/>
    </source>
</evidence>
<evidence type="ECO:0000313" key="9">
    <source>
        <dbReference type="EMBL" id="KUF75857.1"/>
    </source>
</evidence>
<comment type="subcellular location">
    <subcellularLocation>
        <location evidence="1 6">Secreted</location>
    </subcellularLocation>
</comment>
<evidence type="ECO:0000256" key="3">
    <source>
        <dbReference type="ARBA" id="ARBA00022525"/>
    </source>
</evidence>
<comment type="caution">
    <text evidence="9">The sequence shown here is derived from an EMBL/GenBank/DDBJ whole genome shotgun (WGS) entry which is preliminary data.</text>
</comment>